<name>A0A8H4R8K9_9HELO</name>
<dbReference type="Gene3D" id="3.50.50.60">
    <property type="entry name" value="FAD/NAD(P)-binding domain"/>
    <property type="match status" value="1"/>
</dbReference>
<keyword evidence="6" id="KW-0175">Coiled coil</keyword>
<evidence type="ECO:0000313" key="9">
    <source>
        <dbReference type="Proteomes" id="UP000566819"/>
    </source>
</evidence>
<dbReference type="InterPro" id="IPR036188">
    <property type="entry name" value="FAD/NAD-bd_sf"/>
</dbReference>
<evidence type="ECO:0000256" key="2">
    <source>
        <dbReference type="ARBA" id="ARBA00022630"/>
    </source>
</evidence>
<keyword evidence="3" id="KW-0274">FAD</keyword>
<feature type="coiled-coil region" evidence="6">
    <location>
        <begin position="281"/>
        <end position="308"/>
    </location>
</feature>
<dbReference type="EMBL" id="JAAMPI010001376">
    <property type="protein sequence ID" value="KAF4625445.1"/>
    <property type="molecule type" value="Genomic_DNA"/>
</dbReference>
<evidence type="ECO:0000256" key="1">
    <source>
        <dbReference type="ARBA" id="ARBA00007992"/>
    </source>
</evidence>
<reference evidence="8 9" key="1">
    <citation type="submission" date="2020-03" db="EMBL/GenBank/DDBJ databases">
        <title>Draft Genome Sequence of Cudoniella acicularis.</title>
        <authorList>
            <person name="Buettner E."/>
            <person name="Kellner H."/>
        </authorList>
    </citation>
    <scope>NUCLEOTIDE SEQUENCE [LARGE SCALE GENOMIC DNA]</scope>
    <source>
        <strain evidence="8 9">DSM 108380</strain>
    </source>
</reference>
<organism evidence="8 9">
    <name type="scientific">Cudoniella acicularis</name>
    <dbReference type="NCBI Taxonomy" id="354080"/>
    <lineage>
        <taxon>Eukaryota</taxon>
        <taxon>Fungi</taxon>
        <taxon>Dikarya</taxon>
        <taxon>Ascomycota</taxon>
        <taxon>Pezizomycotina</taxon>
        <taxon>Leotiomycetes</taxon>
        <taxon>Helotiales</taxon>
        <taxon>Tricladiaceae</taxon>
        <taxon>Cudoniella</taxon>
    </lineage>
</organism>
<evidence type="ECO:0000259" key="7">
    <source>
        <dbReference type="Pfam" id="PF01494"/>
    </source>
</evidence>
<dbReference type="InterPro" id="IPR050493">
    <property type="entry name" value="FAD-dep_Monooxygenase_BioMet"/>
</dbReference>
<evidence type="ECO:0000256" key="3">
    <source>
        <dbReference type="ARBA" id="ARBA00022827"/>
    </source>
</evidence>
<sequence length="953" mass="107340">MATRCTELGVTFRLSSRVISVDFSNSIVTIEGGETVSGDVVICADGLWSTTRAQFLGKPSPAILTGDLAYRIVINTSELSGPDAPELKQFIEQAHVNFWVGPETHVVAYTMRAGAVYNIVLLCPDNLPESITKTEGDLDEMKGLFEGWDPILVKFLNQVKSVAKWKLMWLEQLPEWANKEGSFIMIGDCCHPMLPYLAQGANSSLEDGAVLGYLLGNVTLSKKEEQLPKSMMVGESGWVDFDVAKLIGMKEGGGGMSKSMNQHQSDPRPEPIESLATSQVERSKDEEIAQLRAQLEELKRQFAELQPQPQLIPKSIKKDAVCFFLKTIPVEVRNMIYELLLCNTELSHTGILRLISQYATAPRTRYDLSPSILRTSHQTYREASTIFYGKNTFIVDLSRTSELGPIRTPVNRGPMTVREIRGYRDLEVFQQLAAVKRVRNWKVVISTASLPPKSETVSDPKLTLFARAICDNPPRSLQLALVPESSLLAELAGMAESAIYESRQFEAFRQILQPLCLISNIPKVDIIALKVDQQMELRKDKGDGDREYNNFMDDNKKTQMYEVSKSALVAARTAVKHIMMENAIQPLAYFKMCENLIGYAQTFERNEEVRKEMAPNYAACMWNHLGLGSKSDSRPGHNLVNTYAGLPCLFTDVFKEHPVEAAIKSTIICSDGSSPHLFQEARWQVLEYLEPQYQSIVRCASNISIFIKENKARNCSFDPDFKASDVASSRNYNLGSAMLLLEEYAASFKRDMPAGSRDAIRASQRLFDLAYSTLPRESLMKRLIKLLDEISTYKTSRVVKKKHRTRMRISETGIYGEKVIEFIQNFKVAVDDMDRQYLAIRAARKALFMNDMYEDDIHGKIDLELSRCDEKIDWGVLEPKTGPLTAAEAWQLKTMGKFLEEAEEYVDITGTFCGRNTGQYIDLHFVLPSHSIEELGYEKSLLHSRGEKESEAC</sequence>
<evidence type="ECO:0000256" key="5">
    <source>
        <dbReference type="ARBA" id="ARBA00023033"/>
    </source>
</evidence>
<dbReference type="InterPro" id="IPR002938">
    <property type="entry name" value="FAD-bd"/>
</dbReference>
<accession>A0A8H4R8K9</accession>
<comment type="caution">
    <text evidence="8">The sequence shown here is derived from an EMBL/GenBank/DDBJ whole genome shotgun (WGS) entry which is preliminary data.</text>
</comment>
<evidence type="ECO:0000256" key="6">
    <source>
        <dbReference type="SAM" id="Coils"/>
    </source>
</evidence>
<evidence type="ECO:0000313" key="8">
    <source>
        <dbReference type="EMBL" id="KAF4625445.1"/>
    </source>
</evidence>
<evidence type="ECO:0000256" key="4">
    <source>
        <dbReference type="ARBA" id="ARBA00023002"/>
    </source>
</evidence>
<keyword evidence="2" id="KW-0285">Flavoprotein</keyword>
<dbReference type="PANTHER" id="PTHR13789">
    <property type="entry name" value="MONOOXYGENASE"/>
    <property type="match status" value="1"/>
</dbReference>
<dbReference type="Proteomes" id="UP000566819">
    <property type="component" value="Unassembled WGS sequence"/>
</dbReference>
<dbReference type="SUPFAM" id="SSF51905">
    <property type="entry name" value="FAD/NAD(P)-binding domain"/>
    <property type="match status" value="1"/>
</dbReference>
<dbReference type="GO" id="GO:0071949">
    <property type="term" value="F:FAD binding"/>
    <property type="evidence" value="ECO:0007669"/>
    <property type="project" value="InterPro"/>
</dbReference>
<gene>
    <name evidence="8" type="ORF">G7Y89_g12725</name>
</gene>
<dbReference type="Pfam" id="PF01494">
    <property type="entry name" value="FAD_binding_3"/>
    <property type="match status" value="1"/>
</dbReference>
<comment type="similarity">
    <text evidence="1">Belongs to the paxM FAD-dependent monooxygenase family.</text>
</comment>
<protein>
    <recommendedName>
        <fullName evidence="7">FAD-binding domain-containing protein</fullName>
    </recommendedName>
</protein>
<keyword evidence="5" id="KW-0503">Monooxygenase</keyword>
<dbReference type="OrthoDB" id="16820at2759"/>
<dbReference type="PANTHER" id="PTHR13789:SF238">
    <property type="entry name" value="PUTATIVE (AFU_ORTHOLOGUE AFUA_2G01680)-RELATED"/>
    <property type="match status" value="1"/>
</dbReference>
<dbReference type="SUPFAM" id="SSF54373">
    <property type="entry name" value="FAD-linked reductases, C-terminal domain"/>
    <property type="match status" value="1"/>
</dbReference>
<keyword evidence="9" id="KW-1185">Reference proteome</keyword>
<dbReference type="GO" id="GO:0004497">
    <property type="term" value="F:monooxygenase activity"/>
    <property type="evidence" value="ECO:0007669"/>
    <property type="project" value="UniProtKB-KW"/>
</dbReference>
<dbReference type="AlphaFoldDB" id="A0A8H4R8K9"/>
<feature type="domain" description="FAD-binding" evidence="7">
    <location>
        <begin position="33"/>
        <end position="219"/>
    </location>
</feature>
<proteinExistence type="inferred from homology"/>
<keyword evidence="4" id="KW-0560">Oxidoreductase</keyword>